<dbReference type="Gene3D" id="2.60.200.20">
    <property type="match status" value="1"/>
</dbReference>
<keyword evidence="10" id="KW-1185">Reference proteome</keyword>
<feature type="binding site" evidence="5">
    <location>
        <begin position="87"/>
        <end position="94"/>
    </location>
    <ligand>
        <name>ATP</name>
        <dbReference type="ChEBI" id="CHEBI:30616"/>
    </ligand>
</feature>
<comment type="caution">
    <text evidence="9">The sequence shown here is derived from an EMBL/GenBank/DDBJ whole genome shotgun (WGS) entry which is preliminary data.</text>
</comment>
<feature type="coiled-coil region" evidence="6">
    <location>
        <begin position="985"/>
        <end position="1033"/>
    </location>
</feature>
<reference evidence="9 10" key="1">
    <citation type="journal article" date="2022" name="bioRxiv">
        <title>Genomics of Preaxostyla Flagellates Illuminates Evolutionary Transitions and the Path Towards Mitochondrial Loss.</title>
        <authorList>
            <person name="Novak L.V.F."/>
            <person name="Treitli S.C."/>
            <person name="Pyrih J."/>
            <person name="Halakuc P."/>
            <person name="Pipaliya S.V."/>
            <person name="Vacek V."/>
            <person name="Brzon O."/>
            <person name="Soukal P."/>
            <person name="Eme L."/>
            <person name="Dacks J.B."/>
            <person name="Karnkowska A."/>
            <person name="Elias M."/>
            <person name="Hampl V."/>
        </authorList>
    </citation>
    <scope>NUCLEOTIDE SEQUENCE [LARGE SCALE GENOMIC DNA]</scope>
    <source>
        <strain evidence="9">NAU3</strain>
        <tissue evidence="9">Gut</tissue>
    </source>
</reference>
<evidence type="ECO:0000256" key="6">
    <source>
        <dbReference type="SAM" id="Coils"/>
    </source>
</evidence>
<dbReference type="SMART" id="SM00129">
    <property type="entry name" value="KISc"/>
    <property type="match status" value="1"/>
</dbReference>
<dbReference type="Gene3D" id="3.40.850.10">
    <property type="entry name" value="Kinesin motor domain"/>
    <property type="match status" value="1"/>
</dbReference>
<dbReference type="InterPro" id="IPR001752">
    <property type="entry name" value="Kinesin_motor_dom"/>
</dbReference>
<dbReference type="SUPFAM" id="SSF49879">
    <property type="entry name" value="SMAD/FHA domain"/>
    <property type="match status" value="1"/>
</dbReference>
<dbReference type="InterPro" id="IPR019821">
    <property type="entry name" value="Kinesin_motor_CS"/>
</dbReference>
<comment type="similarity">
    <text evidence="5">Belongs to the TRAFAC class myosin-kinesin ATPase superfamily. Kinesin family.</text>
</comment>
<evidence type="ECO:0000256" key="5">
    <source>
        <dbReference type="PROSITE-ProRule" id="PRU00283"/>
    </source>
</evidence>
<evidence type="ECO:0000313" key="9">
    <source>
        <dbReference type="EMBL" id="KAK2948018.1"/>
    </source>
</evidence>
<dbReference type="PROSITE" id="PS50067">
    <property type="entry name" value="KINESIN_MOTOR_2"/>
    <property type="match status" value="1"/>
</dbReference>
<proteinExistence type="inferred from homology"/>
<name>A0ABQ9X9T6_9EUKA</name>
<accession>A0ABQ9X9T6</accession>
<dbReference type="InterPro" id="IPR008984">
    <property type="entry name" value="SMAD_FHA_dom_sf"/>
</dbReference>
<protein>
    <submittedName>
        <fullName evidence="9">Kinesin-II 85 kDa subunit</fullName>
    </submittedName>
</protein>
<keyword evidence="4 5" id="KW-0505">Motor protein</keyword>
<dbReference type="PANTHER" id="PTHR47117">
    <property type="entry name" value="STAR-RELATED LIPID TRANSFER PROTEIN 9"/>
    <property type="match status" value="1"/>
</dbReference>
<keyword evidence="2 5" id="KW-0067">ATP-binding</keyword>
<dbReference type="Proteomes" id="UP001281761">
    <property type="component" value="Unassembled WGS sequence"/>
</dbReference>
<feature type="domain" description="Kinesin motor" evidence="8">
    <location>
        <begin position="4"/>
        <end position="336"/>
    </location>
</feature>
<dbReference type="PRINTS" id="PR00380">
    <property type="entry name" value="KINESINHEAVY"/>
</dbReference>
<evidence type="ECO:0000259" key="8">
    <source>
        <dbReference type="PROSITE" id="PS50067"/>
    </source>
</evidence>
<keyword evidence="3 6" id="KW-0175">Coiled coil</keyword>
<dbReference type="PROSITE" id="PS00411">
    <property type="entry name" value="KINESIN_MOTOR_1"/>
    <property type="match status" value="1"/>
</dbReference>
<dbReference type="Gene3D" id="6.10.250.2520">
    <property type="match status" value="1"/>
</dbReference>
<evidence type="ECO:0000256" key="2">
    <source>
        <dbReference type="ARBA" id="ARBA00022840"/>
    </source>
</evidence>
<evidence type="ECO:0000256" key="1">
    <source>
        <dbReference type="ARBA" id="ARBA00022741"/>
    </source>
</evidence>
<dbReference type="EMBL" id="JARBJD010000186">
    <property type="protein sequence ID" value="KAK2948018.1"/>
    <property type="molecule type" value="Genomic_DNA"/>
</dbReference>
<dbReference type="InterPro" id="IPR036961">
    <property type="entry name" value="Kinesin_motor_dom_sf"/>
</dbReference>
<dbReference type="SUPFAM" id="SSF52540">
    <property type="entry name" value="P-loop containing nucleoside triphosphate hydrolases"/>
    <property type="match status" value="1"/>
</dbReference>
<feature type="region of interest" description="Disordered" evidence="7">
    <location>
        <begin position="369"/>
        <end position="401"/>
    </location>
</feature>
<evidence type="ECO:0000256" key="4">
    <source>
        <dbReference type="ARBA" id="ARBA00023175"/>
    </source>
</evidence>
<organism evidence="9 10">
    <name type="scientific">Blattamonas nauphoetae</name>
    <dbReference type="NCBI Taxonomy" id="2049346"/>
    <lineage>
        <taxon>Eukaryota</taxon>
        <taxon>Metamonada</taxon>
        <taxon>Preaxostyla</taxon>
        <taxon>Oxymonadida</taxon>
        <taxon>Blattamonas</taxon>
    </lineage>
</organism>
<dbReference type="InterPro" id="IPR027417">
    <property type="entry name" value="P-loop_NTPase"/>
</dbReference>
<sequence>MSDSVVVGVRVRPLNSKEKKEKCTEIQKISGKSITVTDPASSKNTKTYSFDYVYGPTTEQKTVFNDVGLLYLENAWKGFNCTLFAYGQTGAGKSFSMTGDMASEATRGIIPRGCEEMFNRIKSNTDENVSYEVRVSFLEMYNEKLQDLLDPKTAKTISVRESTKKGIYIENALEEPVDSYEDINQLLEEGNKSRTVAATAMNATSSRSHSVLTIFFTRKEKKGTATTQRESKINLVDLAGSERQSKTGATGERLTEAAAINKSLSALGNVIKALADISQGKKNIFVPYRDSLLTRMLQDSLGGNSKTIMIAAMSPASSNYDEGISTLQYADRAKQIKNKPVVNESETDKLIRNLQEEIAALKAQLGGGGAVSSGQQSGLSPEEEARLAEEEKKREEELDKQRQELAALQEETALMEAKLAQEKADLDSKLASLQGKEETAESKALKQKLAQLEEERKKLAEKAESESEKEEALLEKQAEADRIRQEKEEAAADLQAALKQISDMTSSTEEKKARVEEARRKRKEYLADMGLSIAETAEAAGLKKDRPFLTNMSLSRDMAGNLIYILHEDKETTLGSDSKLAQIVTKSIGVEPLHGTFKYDVKAQKVTLTAAANTKILVNGKWINGGEKADLKPGDRLIFGRAFCLRFVFEKMEHVKAMDPEEESQLIQAEMAIAAGKCRSVEEFMDKDGTKLALLNADMLIDEANEIAQKLGRKINFSMDILADGRSVNVKVNSFEHNGTQEWALSVLENRIQTMREILLDFAEDGVIDNPPEKDPFFNPPPDMLIGTASILLKNVILAGAMRVTLGVKRREKGKDKIVGQLKMSMTLMTRENGKDVKLKLVEAGKDSFVISESGTTGKVTKTRLKKEVDRKWLIGKELVAILELISVQLQKEEELSSDGLFVSFAFPADRAENTERSTDKGLVRRLQKEGNTTAGSALYRVEFPSVTEQTLDYFMKEKVLLDVWGHEAFDAAYPTNGTPEEMELARLKRELEQARALNQKTRFEIQGIEQLFQQKQSEYDQLKAETDELAAKSKSCVIF</sequence>
<keyword evidence="1 5" id="KW-0547">Nucleotide-binding</keyword>
<evidence type="ECO:0000313" key="10">
    <source>
        <dbReference type="Proteomes" id="UP001281761"/>
    </source>
</evidence>
<evidence type="ECO:0000256" key="3">
    <source>
        <dbReference type="ARBA" id="ARBA00023054"/>
    </source>
</evidence>
<gene>
    <name evidence="9" type="ORF">BLNAU_17054</name>
</gene>
<dbReference type="Pfam" id="PF00225">
    <property type="entry name" value="Kinesin"/>
    <property type="match status" value="1"/>
</dbReference>
<evidence type="ECO:0000256" key="7">
    <source>
        <dbReference type="SAM" id="MobiDB-lite"/>
    </source>
</evidence>
<feature type="compositionally biased region" description="Basic and acidic residues" evidence="7">
    <location>
        <begin position="383"/>
        <end position="401"/>
    </location>
</feature>